<feature type="domain" description="Aminoglycoside phosphotransferase" evidence="1">
    <location>
        <begin position="31"/>
        <end position="244"/>
    </location>
</feature>
<evidence type="ECO:0000313" key="2">
    <source>
        <dbReference type="EMBL" id="MBW8192540.1"/>
    </source>
</evidence>
<dbReference type="RefSeq" id="WP_220105161.1">
    <property type="nucleotide sequence ID" value="NZ_JAHZSS010000024.1"/>
</dbReference>
<dbReference type="Gene3D" id="3.90.1200.10">
    <property type="match status" value="1"/>
</dbReference>
<dbReference type="SUPFAM" id="SSF56112">
    <property type="entry name" value="Protein kinase-like (PK-like)"/>
    <property type="match status" value="1"/>
</dbReference>
<proteinExistence type="predicted"/>
<name>A0ABS7EJR8_9GAMM</name>
<sequence>MSRQQLTADISQPLTPAQCAAAAGLAGPIQWSAIETGLSHDSFHVRDAAGTSYFLRIYQAARKPWLNRPHELKVQAEASQQGLTPKLTYLDDQQRFFFSEYVEDDTSASLTLAQLTSLIERVGDLPVHFAMKQADRLTHYIHQAERQFSATLGPKSDEWQRVVAIGKQAVSELDNQCWPQVPSFLDWHRGNLLLTKQTAYLVDFEYLVLSELPLELASLKLSELLPSADWPALKSAAEQQYGATVPDETISIAERLYWAMCYCWYWAVSPETAAEPTLRVVRQLTED</sequence>
<comment type="caution">
    <text evidence="2">The sequence shown here is derived from an EMBL/GenBank/DDBJ whole genome shotgun (WGS) entry which is preliminary data.</text>
</comment>
<gene>
    <name evidence="2" type="ORF">K0504_15985</name>
</gene>
<keyword evidence="3" id="KW-1185">Reference proteome</keyword>
<dbReference type="InterPro" id="IPR011009">
    <property type="entry name" value="Kinase-like_dom_sf"/>
</dbReference>
<evidence type="ECO:0000313" key="3">
    <source>
        <dbReference type="Proteomes" id="UP001166251"/>
    </source>
</evidence>
<evidence type="ECO:0000259" key="1">
    <source>
        <dbReference type="Pfam" id="PF01636"/>
    </source>
</evidence>
<protein>
    <recommendedName>
        <fullName evidence="1">Aminoglycoside phosphotransferase domain-containing protein</fullName>
    </recommendedName>
</protein>
<dbReference type="Gene3D" id="3.30.200.20">
    <property type="entry name" value="Phosphorylase Kinase, domain 1"/>
    <property type="match status" value="1"/>
</dbReference>
<dbReference type="Proteomes" id="UP001166251">
    <property type="component" value="Unassembled WGS sequence"/>
</dbReference>
<dbReference type="InterPro" id="IPR002575">
    <property type="entry name" value="Aminoglycoside_PTrfase"/>
</dbReference>
<dbReference type="Pfam" id="PF01636">
    <property type="entry name" value="APH"/>
    <property type="match status" value="1"/>
</dbReference>
<accession>A0ABS7EJR8</accession>
<reference evidence="2" key="1">
    <citation type="submission" date="2021-07" db="EMBL/GenBank/DDBJ databases">
        <title>Neiella marina sp. nov., isolated from the intestinal content of sea cucumber Apostichopus japonicus.</title>
        <authorList>
            <person name="Bai X."/>
        </authorList>
    </citation>
    <scope>NUCLEOTIDE SEQUENCE</scope>
    <source>
        <strain evidence="2">126</strain>
    </source>
</reference>
<organism evidence="2 3">
    <name type="scientific">Neiella holothuriorum</name>
    <dbReference type="NCBI Taxonomy" id="2870530"/>
    <lineage>
        <taxon>Bacteria</taxon>
        <taxon>Pseudomonadati</taxon>
        <taxon>Pseudomonadota</taxon>
        <taxon>Gammaproteobacteria</taxon>
        <taxon>Alteromonadales</taxon>
        <taxon>Echinimonadaceae</taxon>
        <taxon>Neiella</taxon>
    </lineage>
</organism>
<dbReference type="EMBL" id="JAHZSS010000024">
    <property type="protein sequence ID" value="MBW8192540.1"/>
    <property type="molecule type" value="Genomic_DNA"/>
</dbReference>